<gene>
    <name evidence="1" type="ORF">BJF93_23245</name>
</gene>
<dbReference type="Proteomes" id="UP000186364">
    <property type="component" value="Unassembled WGS sequence"/>
</dbReference>
<dbReference type="AlphaFoldDB" id="A0A1Q9AU68"/>
<comment type="caution">
    <text evidence="1">The sequence shown here is derived from an EMBL/GenBank/DDBJ whole genome shotgun (WGS) entry which is preliminary data.</text>
</comment>
<proteinExistence type="predicted"/>
<sequence>MAEPFVRFSCLLHVGSPANAARALDAYVALSEDDTRDVSLSQAFRLSIEPDHGPSILWIRDDDGGDPDGVIRFALHCARLFGLGGLWGFSYAIVADRSEPEAMGGRAHLLDLGAGRVLASVDATTWLAERIDAGADHA</sequence>
<evidence type="ECO:0000313" key="1">
    <source>
        <dbReference type="EMBL" id="OLP58966.1"/>
    </source>
</evidence>
<name>A0A1Q9AU68_9HYPH</name>
<accession>A0A1Q9AU68</accession>
<keyword evidence="2" id="KW-1185">Reference proteome</keyword>
<dbReference type="EMBL" id="MKIP01000054">
    <property type="protein sequence ID" value="OLP58966.1"/>
    <property type="molecule type" value="Genomic_DNA"/>
</dbReference>
<reference evidence="1 2" key="1">
    <citation type="submission" date="2016-09" db="EMBL/GenBank/DDBJ databases">
        <title>Rhizobium sp. nov., a novel species isolated from the rice rhizosphere.</title>
        <authorList>
            <person name="Zhao J."/>
            <person name="Zhang X."/>
        </authorList>
    </citation>
    <scope>NUCLEOTIDE SEQUENCE [LARGE SCALE GENOMIC DNA]</scope>
    <source>
        <strain evidence="1 2">1.7048</strain>
    </source>
</reference>
<evidence type="ECO:0000313" key="2">
    <source>
        <dbReference type="Proteomes" id="UP000186364"/>
    </source>
</evidence>
<dbReference type="OrthoDB" id="7210143at2"/>
<organism evidence="1 2">
    <name type="scientific">Xaviernesmea oryzae</name>
    <dbReference type="NCBI Taxonomy" id="464029"/>
    <lineage>
        <taxon>Bacteria</taxon>
        <taxon>Pseudomonadati</taxon>
        <taxon>Pseudomonadota</taxon>
        <taxon>Alphaproteobacteria</taxon>
        <taxon>Hyphomicrobiales</taxon>
        <taxon>Rhizobiaceae</taxon>
        <taxon>Rhizobium/Agrobacterium group</taxon>
        <taxon>Xaviernesmea</taxon>
    </lineage>
</organism>
<dbReference type="RefSeq" id="WP_075628803.1">
    <property type="nucleotide sequence ID" value="NZ_FOAM01000017.1"/>
</dbReference>
<protein>
    <submittedName>
        <fullName evidence="1">Uncharacterized protein</fullName>
    </submittedName>
</protein>